<dbReference type="RefSeq" id="WP_326090599.1">
    <property type="nucleotide sequence ID" value="NZ_JARLKZ010000020.1"/>
</dbReference>
<protein>
    <recommendedName>
        <fullName evidence="3">DNA-binding protein</fullName>
    </recommendedName>
</protein>
<keyword evidence="2" id="KW-1185">Reference proteome</keyword>
<dbReference type="Proteomes" id="UP001344632">
    <property type="component" value="Unassembled WGS sequence"/>
</dbReference>
<evidence type="ECO:0000313" key="2">
    <source>
        <dbReference type="Proteomes" id="UP001344632"/>
    </source>
</evidence>
<organism evidence="1 2">
    <name type="scientific">Paenibacillus dokdonensis</name>
    <dbReference type="NCBI Taxonomy" id="2567944"/>
    <lineage>
        <taxon>Bacteria</taxon>
        <taxon>Bacillati</taxon>
        <taxon>Bacillota</taxon>
        <taxon>Bacilli</taxon>
        <taxon>Bacillales</taxon>
        <taxon>Paenibacillaceae</taxon>
        <taxon>Paenibacillus</taxon>
    </lineage>
</organism>
<comment type="caution">
    <text evidence="1">The sequence shown here is derived from an EMBL/GenBank/DDBJ whole genome shotgun (WGS) entry which is preliminary data.</text>
</comment>
<proteinExistence type="predicted"/>
<name>A0ABU6GSX2_9BACL</name>
<gene>
    <name evidence="1" type="ORF">P4H66_23800</name>
</gene>
<reference evidence="1 2" key="1">
    <citation type="submission" date="2023-03" db="EMBL/GenBank/DDBJ databases">
        <title>Bacillus Genome Sequencing.</title>
        <authorList>
            <person name="Dunlap C."/>
        </authorList>
    </citation>
    <scope>NUCLEOTIDE SEQUENCE [LARGE SCALE GENOMIC DNA]</scope>
    <source>
        <strain evidence="1 2">BD-525</strain>
    </source>
</reference>
<dbReference type="EMBL" id="JARLKZ010000020">
    <property type="protein sequence ID" value="MEC0242839.1"/>
    <property type="molecule type" value="Genomic_DNA"/>
</dbReference>
<accession>A0ABU6GSX2</accession>
<sequence>MKETTDSIDTSPDSLSTMLRMAHSFKNWDNLIRLSDALYDLALNMFNNDSRAKHHLQKPLVYYLGFSSLMKGLSLQKKKLYQEALLSIENYQDLSLFSDGSEQCNSIVDRFKFLAETNRFSILILSGDNRNLDDYAQFIQRYPSEILPGFITILEHATTHNIEVDEEIVPLLEFVFHSVDDEMNSDKRSYYFTIFYLLAIYNFKNTRYQDAVEYNLKYLECSDKTNDDQHFKKAVALHEEFRAHASSLQLERYNSILKNYLFGVIRDEEGFSLDSLIVRNS</sequence>
<evidence type="ECO:0000313" key="1">
    <source>
        <dbReference type="EMBL" id="MEC0242839.1"/>
    </source>
</evidence>
<evidence type="ECO:0008006" key="3">
    <source>
        <dbReference type="Google" id="ProtNLM"/>
    </source>
</evidence>